<evidence type="ECO:0000313" key="2">
    <source>
        <dbReference type="Proteomes" id="UP000293342"/>
    </source>
</evidence>
<accession>A0A4R0K3Q9</accession>
<proteinExistence type="predicted"/>
<sequence>MPSWNRSLVAVPAAIAVVAVAGGGLLAAARGPRDQSGAAAAPLSATVAKASAATKTRAATKVAVDATKLPTGRDPQLTYVRGRAVLGGVGRPVRVPGEYEIAAAARLWDTTLTVQITSATSSLLMIQDYTGKVVNEIRSVDSLVTSADGKYVAYASGGQFSDHQSGGTLYFQEHNTGPADVLRQPKLTDVAVLAVVGHEVYFRGGTEPGSAWDLYRWDTEKMSVQKLSKVKSPLSVAADGSLAAGMTIFTDSGQCTAVLDVAGQLQRWRTCQYRLDRFSPGDAFVVGLPPGTGEPYGEKRTAVLDARTGKLLREWTAPSLRAAVAEDDDHLLLQWHDRQEPQSRSALVRCTVSTGDCELATPISPEPLLLGS</sequence>
<dbReference type="EMBL" id="SJKD01000001">
    <property type="protein sequence ID" value="TCC52398.1"/>
    <property type="molecule type" value="Genomic_DNA"/>
</dbReference>
<dbReference type="AlphaFoldDB" id="A0A4R0K3Q9"/>
<dbReference type="SUPFAM" id="SSF82171">
    <property type="entry name" value="DPP6 N-terminal domain-like"/>
    <property type="match status" value="1"/>
</dbReference>
<protein>
    <recommendedName>
        <fullName evidence="3">WD40 repeat domain-containing protein</fullName>
    </recommendedName>
</protein>
<evidence type="ECO:0000313" key="1">
    <source>
        <dbReference type="EMBL" id="TCC52398.1"/>
    </source>
</evidence>
<organism evidence="1 2">
    <name type="scientific">Kribbella capetownensis</name>
    <dbReference type="NCBI Taxonomy" id="1572659"/>
    <lineage>
        <taxon>Bacteria</taxon>
        <taxon>Bacillati</taxon>
        <taxon>Actinomycetota</taxon>
        <taxon>Actinomycetes</taxon>
        <taxon>Propionibacteriales</taxon>
        <taxon>Kribbellaceae</taxon>
        <taxon>Kribbella</taxon>
    </lineage>
</organism>
<gene>
    <name evidence="1" type="ORF">E0H75_01025</name>
</gene>
<dbReference type="RefSeq" id="WP_131511145.1">
    <property type="nucleotide sequence ID" value="NZ_SJKD01000001.1"/>
</dbReference>
<evidence type="ECO:0008006" key="3">
    <source>
        <dbReference type="Google" id="ProtNLM"/>
    </source>
</evidence>
<name>A0A4R0K3Q9_9ACTN</name>
<dbReference type="OrthoDB" id="3807024at2"/>
<keyword evidence="2" id="KW-1185">Reference proteome</keyword>
<reference evidence="1 2" key="1">
    <citation type="submission" date="2019-02" db="EMBL/GenBank/DDBJ databases">
        <title>Kribbella capetownensis sp. nov. and Kribbella speibonae sp. nov., isolated from soil.</title>
        <authorList>
            <person name="Curtis S.M."/>
            <person name="Norton I."/>
            <person name="Everest G.J."/>
            <person name="Meyers P.R."/>
        </authorList>
    </citation>
    <scope>NUCLEOTIDE SEQUENCE [LARGE SCALE GENOMIC DNA]</scope>
    <source>
        <strain evidence="1 2">YM53</strain>
    </source>
</reference>
<comment type="caution">
    <text evidence="1">The sequence shown here is derived from an EMBL/GenBank/DDBJ whole genome shotgun (WGS) entry which is preliminary data.</text>
</comment>
<dbReference type="Proteomes" id="UP000293342">
    <property type="component" value="Unassembled WGS sequence"/>
</dbReference>